<name>A0A6B0XZ06_9RHOB</name>
<evidence type="ECO:0000313" key="2">
    <source>
        <dbReference type="EMBL" id="MXY33954.1"/>
    </source>
</evidence>
<organism evidence="2">
    <name type="scientific">Boseongicola sp. SB0664_bin_43</name>
    <dbReference type="NCBI Taxonomy" id="2604844"/>
    <lineage>
        <taxon>Bacteria</taxon>
        <taxon>Pseudomonadati</taxon>
        <taxon>Pseudomonadota</taxon>
        <taxon>Alphaproteobacteria</taxon>
        <taxon>Rhodobacterales</taxon>
        <taxon>Paracoccaceae</taxon>
        <taxon>Boseongicola</taxon>
    </lineage>
</organism>
<feature type="transmembrane region" description="Helical" evidence="1">
    <location>
        <begin position="124"/>
        <end position="146"/>
    </location>
</feature>
<dbReference type="InterPro" id="IPR056918">
    <property type="entry name" value="8xMP"/>
</dbReference>
<reference evidence="2" key="1">
    <citation type="submission" date="2019-09" db="EMBL/GenBank/DDBJ databases">
        <title>Characterisation of the sponge microbiome using genome-centric metagenomics.</title>
        <authorList>
            <person name="Engelberts J.P."/>
            <person name="Robbins S.J."/>
            <person name="De Goeij J.M."/>
            <person name="Aranda M."/>
            <person name="Bell S.C."/>
            <person name="Webster N.S."/>
        </authorList>
    </citation>
    <scope>NUCLEOTIDE SEQUENCE</scope>
    <source>
        <strain evidence="2">SB0664_bin_43</strain>
    </source>
</reference>
<feature type="transmembrane region" description="Helical" evidence="1">
    <location>
        <begin position="60"/>
        <end position="78"/>
    </location>
</feature>
<gene>
    <name evidence="2" type="ORF">F4Y60_07660</name>
</gene>
<feature type="transmembrane region" description="Helical" evidence="1">
    <location>
        <begin position="35"/>
        <end position="54"/>
    </location>
</feature>
<evidence type="ECO:0000256" key="1">
    <source>
        <dbReference type="SAM" id="Phobius"/>
    </source>
</evidence>
<keyword evidence="1" id="KW-1133">Transmembrane helix</keyword>
<accession>A0A6B0XZ06</accession>
<protein>
    <submittedName>
        <fullName evidence="2">Uncharacterized protein</fullName>
    </submittedName>
</protein>
<dbReference type="Pfam" id="PF24838">
    <property type="entry name" value="8xMP"/>
    <property type="match status" value="1"/>
</dbReference>
<keyword evidence="1" id="KW-0812">Transmembrane</keyword>
<proteinExistence type="predicted"/>
<keyword evidence="1" id="KW-0472">Membrane</keyword>
<dbReference type="AlphaFoldDB" id="A0A6B0XZ06"/>
<sequence length="147" mass="16284">MTEEKNEAATLFGIYKIHAELAEQAAASRESLNKLYSGMVTAVVAGSVLIHRVAPDSDTMWVLPVLGIAISLSWMMSLHSATGRLSAKHAVLLELESRLPFDFWKREDEKFNELRVVRRKWSGLLMPGAFLVISGAWLITLIVGTVC</sequence>
<comment type="caution">
    <text evidence="2">The sequence shown here is derived from an EMBL/GenBank/DDBJ whole genome shotgun (WGS) entry which is preliminary data.</text>
</comment>
<dbReference type="EMBL" id="VXRY01000303">
    <property type="protein sequence ID" value="MXY33954.1"/>
    <property type="molecule type" value="Genomic_DNA"/>
</dbReference>